<gene>
    <name evidence="1" type="ORF">NCTC12742_00331</name>
</gene>
<keyword evidence="2" id="KW-1185">Reference proteome</keyword>
<proteinExistence type="predicted"/>
<dbReference type="Proteomes" id="UP000272771">
    <property type="component" value="Chromosome"/>
</dbReference>
<accession>A0A3S5F9I5</accession>
<sequence length="423" mass="47202">MKPKLSPQLQKIQKKLDVISAAFRQYMDRQQYREAVLEAVKAHKLIPKSVVPLSDAATAAVKGSLWDEGIVYAKKALQRDARHMNSLDALAHAYGGKKDWERCAVYGLQALTLRDEAVSAACVVPALPETVAAGGKNVIAFSLFGGSSEYIEPAVMNAELAGEVYPGWVCRFYVDGSVPEQALRRLRQYGAEVVRVDEAAEQWPGTMWRFLAMDDKEAGRVIFRDADSVISQREAKAVNEWVTSGKLFHTLRDAGTHTELILAGLWGAVAGAVPDMRGKVEAYVAKPLASRHFADQWFLREQVWPYVRQSLCAHDRIFGFMDALPLPAPDDFDDFRFHVGCNEGNSGFQAAYALPDGSRVKWRLFSKVSPLVNEDYSYNELPEERLVCEYETTVQNGMISGQIPRRYARGFEKGLSRMTVEAV</sequence>
<dbReference type="AlphaFoldDB" id="A0A3S5F9I5"/>
<evidence type="ECO:0000313" key="2">
    <source>
        <dbReference type="Proteomes" id="UP000272771"/>
    </source>
</evidence>
<dbReference type="InterPro" id="IPR011990">
    <property type="entry name" value="TPR-like_helical_dom_sf"/>
</dbReference>
<dbReference type="RefSeq" id="WP_232014427.1">
    <property type="nucleotide sequence ID" value="NZ_CAUJRG010000006.1"/>
</dbReference>
<organism evidence="1 2">
    <name type="scientific">Neisseria weaveri</name>
    <dbReference type="NCBI Taxonomy" id="28091"/>
    <lineage>
        <taxon>Bacteria</taxon>
        <taxon>Pseudomonadati</taxon>
        <taxon>Pseudomonadota</taxon>
        <taxon>Betaproteobacteria</taxon>
        <taxon>Neisseriales</taxon>
        <taxon>Neisseriaceae</taxon>
        <taxon>Neisseria</taxon>
    </lineage>
</organism>
<dbReference type="Gene3D" id="1.25.40.10">
    <property type="entry name" value="Tetratricopeptide repeat domain"/>
    <property type="match status" value="1"/>
</dbReference>
<evidence type="ECO:0000313" key="1">
    <source>
        <dbReference type="EMBL" id="VEJ49734.1"/>
    </source>
</evidence>
<dbReference type="SUPFAM" id="SSF48452">
    <property type="entry name" value="TPR-like"/>
    <property type="match status" value="1"/>
</dbReference>
<reference evidence="1 2" key="1">
    <citation type="submission" date="2018-12" db="EMBL/GenBank/DDBJ databases">
        <authorList>
            <consortium name="Pathogen Informatics"/>
        </authorList>
    </citation>
    <scope>NUCLEOTIDE SEQUENCE [LARGE SCALE GENOMIC DNA]</scope>
    <source>
        <strain evidence="1 2">NCTC12742</strain>
    </source>
</reference>
<name>A0A3S5F9I5_9NEIS</name>
<protein>
    <submittedName>
        <fullName evidence="1">Uncharacterized protein</fullName>
    </submittedName>
</protein>
<dbReference type="EMBL" id="LR134533">
    <property type="protein sequence ID" value="VEJ49734.1"/>
    <property type="molecule type" value="Genomic_DNA"/>
</dbReference>